<dbReference type="EMBL" id="JABBFW010000012">
    <property type="protein sequence ID" value="NML16690.1"/>
    <property type="molecule type" value="Genomic_DNA"/>
</dbReference>
<dbReference type="InterPro" id="IPR027477">
    <property type="entry name" value="Succ_DH/fumarate_Rdtase_cat_sf"/>
</dbReference>
<proteinExistence type="inferred from homology"/>
<evidence type="ECO:0000256" key="7">
    <source>
        <dbReference type="ARBA" id="ARBA00066536"/>
    </source>
</evidence>
<dbReference type="RefSeq" id="WP_169161596.1">
    <property type="nucleotide sequence ID" value="NZ_JABBFW010000012.1"/>
</dbReference>
<evidence type="ECO:0000256" key="2">
    <source>
        <dbReference type="ARBA" id="ARBA00022630"/>
    </source>
</evidence>
<evidence type="ECO:0000256" key="1">
    <source>
        <dbReference type="ARBA" id="ARBA00001974"/>
    </source>
</evidence>
<dbReference type="EC" id="1.3.99.4" evidence="7"/>
<comment type="caution">
    <text evidence="10">The sequence shown here is derived from an EMBL/GenBank/DDBJ whole genome shotgun (WGS) entry which is preliminary data.</text>
</comment>
<keyword evidence="3" id="KW-0274">FAD</keyword>
<protein>
    <recommendedName>
        <fullName evidence="8">3-oxosteroid 1-dehydrogenase</fullName>
        <ecNumber evidence="7">1.3.99.4</ecNumber>
    </recommendedName>
</protein>
<dbReference type="GO" id="GO:0008202">
    <property type="term" value="P:steroid metabolic process"/>
    <property type="evidence" value="ECO:0007669"/>
    <property type="project" value="UniProtKB-ARBA"/>
</dbReference>
<feature type="domain" description="FAD-dependent oxidoreductase 2 FAD-binding" evidence="9">
    <location>
        <begin position="6"/>
        <end position="544"/>
    </location>
</feature>
<evidence type="ECO:0000256" key="4">
    <source>
        <dbReference type="ARBA" id="ARBA00023002"/>
    </source>
</evidence>
<comment type="similarity">
    <text evidence="6">Belongs to the FAD-dependent oxidoreductase 2 family. 3-oxosteroid dehydrogenase subfamily.</text>
</comment>
<comment type="cofactor">
    <cofactor evidence="1">
        <name>FAD</name>
        <dbReference type="ChEBI" id="CHEBI:57692"/>
    </cofactor>
</comment>
<dbReference type="InterPro" id="IPR036188">
    <property type="entry name" value="FAD/NAD-bd_sf"/>
</dbReference>
<dbReference type="SUPFAM" id="SSF51905">
    <property type="entry name" value="FAD/NAD(P)-binding domain"/>
    <property type="match status" value="1"/>
</dbReference>
<accession>A0A848FEW4</accession>
<evidence type="ECO:0000256" key="8">
    <source>
        <dbReference type="ARBA" id="ARBA00069709"/>
    </source>
</evidence>
<dbReference type="Pfam" id="PF00890">
    <property type="entry name" value="FAD_binding_2"/>
    <property type="match status" value="1"/>
</dbReference>
<keyword evidence="2" id="KW-0285">Flavoprotein</keyword>
<name>A0A848FEW4_9BURK</name>
<keyword evidence="11" id="KW-1185">Reference proteome</keyword>
<dbReference type="Proteomes" id="UP000574067">
    <property type="component" value="Unassembled WGS sequence"/>
</dbReference>
<dbReference type="InterPro" id="IPR003953">
    <property type="entry name" value="FAD-dep_OxRdtase_2_FAD-bd"/>
</dbReference>
<evidence type="ECO:0000256" key="3">
    <source>
        <dbReference type="ARBA" id="ARBA00022827"/>
    </source>
</evidence>
<dbReference type="Gene3D" id="3.50.50.60">
    <property type="entry name" value="FAD/NAD(P)-binding domain"/>
    <property type="match status" value="2"/>
</dbReference>
<organism evidence="10 11">
    <name type="scientific">Azohydromonas caseinilytica</name>
    <dbReference type="NCBI Taxonomy" id="2728836"/>
    <lineage>
        <taxon>Bacteria</taxon>
        <taxon>Pseudomonadati</taxon>
        <taxon>Pseudomonadota</taxon>
        <taxon>Betaproteobacteria</taxon>
        <taxon>Burkholderiales</taxon>
        <taxon>Sphaerotilaceae</taxon>
        <taxon>Azohydromonas</taxon>
    </lineage>
</organism>
<gene>
    <name evidence="10" type="ORF">HHL10_17035</name>
</gene>
<comment type="catalytic activity">
    <reaction evidence="5">
        <text>a 3-oxosteroid + A = a 3-oxo-Delta(1)-steroid + AH2</text>
        <dbReference type="Rhea" id="RHEA:13329"/>
        <dbReference type="ChEBI" id="CHEBI:13193"/>
        <dbReference type="ChEBI" id="CHEBI:17499"/>
        <dbReference type="ChEBI" id="CHEBI:20156"/>
        <dbReference type="ChEBI" id="CHEBI:47788"/>
        <dbReference type="EC" id="1.3.99.4"/>
    </reaction>
</comment>
<dbReference type="SUPFAM" id="SSF56425">
    <property type="entry name" value="Succinate dehydrogenase/fumarate reductase flavoprotein, catalytic domain"/>
    <property type="match status" value="1"/>
</dbReference>
<reference evidence="10 11" key="1">
    <citation type="submission" date="2020-04" db="EMBL/GenBank/DDBJ databases">
        <title>Azohydromonas sp. isolated from soil.</title>
        <authorList>
            <person name="Dahal R.H."/>
        </authorList>
    </citation>
    <scope>NUCLEOTIDE SEQUENCE [LARGE SCALE GENOMIC DNA]</scope>
    <source>
        <strain evidence="10 11">G-1-1-14</strain>
    </source>
</reference>
<sequence length="579" mass="62791">MEQQVDVVVVGSGAGALLTAVRAADEGLKVLVVEKAALVGGTSATSGGGIWIPDNHDMPRAGLRDSVETAFRYVKACARGLSSDERILAYVESARHMARYLADIGVPYRCVPRYADYYPGVPGALPGGRTMDPLDFNARRLGAQGLQQMRPTNPGQLIFGRMHINAFEAQSMLAREFKSRFTLLGIMARYFLDYPWRWQTRRDRRLTGGQALVGGLLAALRQRDIPLWLESPLQSLLLEDGQVAGVTVQREGRLQRVRAARAVVLAAGGFERNQAMREQYLPKPTDQAWTATPPGGNTGDAIRAGATAGAALHLMSHTWGAPTLEVPKEDRFRAVFVERSLPGCMVVNRLGRRFVNESCPYPEFQQAMFASHERGEGAVPAWIVFDADFRARYPIGPLMPASAVPDAKLRRSWLGTVYWKDDTLQGLARQIGVDPQGLVASAQRMGEFARSGVDPDFGRGANVFDRYYGDAHVKPNPNLAPIAKAPFYAMKLHPGDIGTKGGLLTDHDARVLDAGGRPIEGLYCIGNNAASVMGPSYPGAGSTLGPAMTFGFRAVARIVGKPVALERTDLLRQPVAEAA</sequence>
<keyword evidence="4" id="KW-0560">Oxidoreductase</keyword>
<evidence type="ECO:0000259" key="9">
    <source>
        <dbReference type="Pfam" id="PF00890"/>
    </source>
</evidence>
<evidence type="ECO:0000256" key="5">
    <source>
        <dbReference type="ARBA" id="ARBA00051951"/>
    </source>
</evidence>
<dbReference type="PRINTS" id="PR00411">
    <property type="entry name" value="PNDRDTASEI"/>
</dbReference>
<dbReference type="PANTHER" id="PTHR43400:SF10">
    <property type="entry name" value="3-OXOSTEROID 1-DEHYDROGENASE"/>
    <property type="match status" value="1"/>
</dbReference>
<dbReference type="GO" id="GO:0047571">
    <property type="term" value="F:3-oxosteroid 1-dehydrogenase activity"/>
    <property type="evidence" value="ECO:0007669"/>
    <property type="project" value="UniProtKB-EC"/>
</dbReference>
<evidence type="ECO:0000256" key="6">
    <source>
        <dbReference type="ARBA" id="ARBA00061147"/>
    </source>
</evidence>
<dbReference type="InterPro" id="IPR050315">
    <property type="entry name" value="FAD-oxidoreductase_2"/>
</dbReference>
<evidence type="ECO:0000313" key="11">
    <source>
        <dbReference type="Proteomes" id="UP000574067"/>
    </source>
</evidence>
<dbReference type="AlphaFoldDB" id="A0A848FEW4"/>
<dbReference type="FunFam" id="3.50.50.60:FF:000208">
    <property type="entry name" value="3-ketosteroid dehydrogenase"/>
    <property type="match status" value="1"/>
</dbReference>
<dbReference type="PANTHER" id="PTHR43400">
    <property type="entry name" value="FUMARATE REDUCTASE"/>
    <property type="match status" value="1"/>
</dbReference>
<evidence type="ECO:0000313" key="10">
    <source>
        <dbReference type="EMBL" id="NML16690.1"/>
    </source>
</evidence>